<gene>
    <name evidence="1" type="ORF">C6P40_003152</name>
</gene>
<dbReference type="OrthoDB" id="3994892at2759"/>
<dbReference type="Proteomes" id="UP000697127">
    <property type="component" value="Unassembled WGS sequence"/>
</dbReference>
<accession>A0A9P7BHP9</accession>
<reference evidence="1" key="1">
    <citation type="submission" date="2020-11" db="EMBL/GenBank/DDBJ databases">
        <title>Kefir isolates.</title>
        <authorList>
            <person name="Marcisauskas S."/>
            <person name="Kim Y."/>
            <person name="Blasche S."/>
        </authorList>
    </citation>
    <scope>NUCLEOTIDE SEQUENCE</scope>
    <source>
        <strain evidence="1">Olga-1</strain>
    </source>
</reference>
<sequence>MAEPFSDSYLEKLSIYLREESNRRNISHSEIEHVFNHLMKNVHFQNSIQLHTSILSLKILSNYIADVPENCSFLMSLVKDDIYILPSNSIQLSNPSLDIKEITLFHKVTVILFNNLLTTNKESIPRKQCMDIFDNLIESFTLCESAGIETDNESLIEVIDECQSIIGKIDSERFLLLRDLCRYINDSAKSCGDEDLILLSSKVILKYSCNLEVVNNDSVKEELFFKLFSDINSVDDEQILLNISYELKIGSNQFFKKLLNLVFDSNGLLKITKGIPMLMIILSNEITTEFKMNEFLNIINIYDFNELYFNNIYPNLSLKLPWELQSIVLLNKIPISRILIGYDALNKYINKLSKLISYTTIQIRSDIISLQLVFLSKILANTKNKQQLEHILNYLTDIKLSNDYSKFSNEFKLVINQVYFPYLGISKRKNLQDEKFSNVLQIVLTDSSEIIQKSLIDKTPIQMKYLIELSQIFGFYVKNFKTQEWFVDSFQSFENIVEDSKRQIDLNNQKLTGYEQTAWNVLQDNFKYTDVLLKQSEKEYI</sequence>
<dbReference type="EMBL" id="PUHW01000035">
    <property type="protein sequence ID" value="KAG0690334.1"/>
    <property type="molecule type" value="Genomic_DNA"/>
</dbReference>
<comment type="caution">
    <text evidence="1">The sequence shown here is derived from an EMBL/GenBank/DDBJ whole genome shotgun (WGS) entry which is preliminary data.</text>
</comment>
<dbReference type="AlphaFoldDB" id="A0A9P7BHP9"/>
<name>A0A9P7BHP9_9ASCO</name>
<evidence type="ECO:0000313" key="1">
    <source>
        <dbReference type="EMBL" id="KAG0690334.1"/>
    </source>
</evidence>
<keyword evidence="2" id="KW-1185">Reference proteome</keyword>
<proteinExistence type="predicted"/>
<evidence type="ECO:0000313" key="2">
    <source>
        <dbReference type="Proteomes" id="UP000697127"/>
    </source>
</evidence>
<protein>
    <submittedName>
        <fullName evidence="1">Uncharacterized protein</fullName>
    </submittedName>
</protein>
<organism evidence="1 2">
    <name type="scientific">Pichia californica</name>
    <dbReference type="NCBI Taxonomy" id="460514"/>
    <lineage>
        <taxon>Eukaryota</taxon>
        <taxon>Fungi</taxon>
        <taxon>Dikarya</taxon>
        <taxon>Ascomycota</taxon>
        <taxon>Saccharomycotina</taxon>
        <taxon>Pichiomycetes</taxon>
        <taxon>Pichiales</taxon>
        <taxon>Pichiaceae</taxon>
        <taxon>Pichia</taxon>
    </lineage>
</organism>